<feature type="non-terminal residue" evidence="1">
    <location>
        <position position="1"/>
    </location>
</feature>
<protein>
    <submittedName>
        <fullName evidence="1">Uncharacterized protein</fullName>
    </submittedName>
</protein>
<reference evidence="1 2" key="1">
    <citation type="submission" date="2017-07" db="EMBL/GenBank/DDBJ databases">
        <title>Isolation and whole genome analysis of endospore-forming bacteria from heroin.</title>
        <authorList>
            <person name="Kalinowski J."/>
            <person name="Ahrens B."/>
            <person name="Al-Dilaimi A."/>
            <person name="Winkler A."/>
            <person name="Wibberg D."/>
            <person name="Schleenbecker U."/>
            <person name="Ruckert C."/>
            <person name="Wolfel R."/>
            <person name="Grass G."/>
        </authorList>
    </citation>
    <scope>NUCLEOTIDE SEQUENCE [LARGE SCALE GENOMIC DNA]</scope>
    <source>
        <strain evidence="1 2">7509</strain>
    </source>
</reference>
<dbReference type="EMBL" id="NPBH01000098">
    <property type="protein sequence ID" value="PAE06042.1"/>
    <property type="molecule type" value="Genomic_DNA"/>
</dbReference>
<evidence type="ECO:0000313" key="1">
    <source>
        <dbReference type="EMBL" id="PAE06042.1"/>
    </source>
</evidence>
<comment type="caution">
    <text evidence="1">The sequence shown here is derived from an EMBL/GenBank/DDBJ whole genome shotgun (WGS) entry which is preliminary data.</text>
</comment>
<accession>A0A268H846</accession>
<proteinExistence type="predicted"/>
<sequence>LIYRSKGGNYMDKHLNLQCETHSKILTNIIEQSLTGITPNEIVKLRTICDQDRTEYYNRVKTKYAKSLELLCLNFRITNEVEEAIFFLVHDIIHGISLD</sequence>
<dbReference type="AlphaFoldDB" id="A0A268H846"/>
<name>A0A268H846_9BACI</name>
<evidence type="ECO:0000313" key="2">
    <source>
        <dbReference type="Proteomes" id="UP000216475"/>
    </source>
</evidence>
<feature type="non-terminal residue" evidence="1">
    <location>
        <position position="99"/>
    </location>
</feature>
<gene>
    <name evidence="1" type="ORF">CHI12_18555</name>
</gene>
<organism evidence="1 2">
    <name type="scientific">Terribacillus saccharophilus</name>
    <dbReference type="NCBI Taxonomy" id="361277"/>
    <lineage>
        <taxon>Bacteria</taxon>
        <taxon>Bacillati</taxon>
        <taxon>Bacillota</taxon>
        <taxon>Bacilli</taxon>
        <taxon>Bacillales</taxon>
        <taxon>Bacillaceae</taxon>
        <taxon>Terribacillus</taxon>
    </lineage>
</organism>
<dbReference type="Proteomes" id="UP000216475">
    <property type="component" value="Unassembled WGS sequence"/>
</dbReference>